<gene>
    <name evidence="4" type="ORF">ACFOOQ_16385</name>
</gene>
<evidence type="ECO:0000256" key="1">
    <source>
        <dbReference type="ARBA" id="ARBA00022679"/>
    </source>
</evidence>
<comment type="similarity">
    <text evidence="2">Belongs to the CDP-alcohol phosphatidyltransferase class-I family.</text>
</comment>
<dbReference type="EMBL" id="JBHRYJ010000003">
    <property type="protein sequence ID" value="MFC3677136.1"/>
    <property type="molecule type" value="Genomic_DNA"/>
</dbReference>
<evidence type="ECO:0000313" key="4">
    <source>
        <dbReference type="EMBL" id="MFC3677136.1"/>
    </source>
</evidence>
<dbReference type="Pfam" id="PF01066">
    <property type="entry name" value="CDP-OH_P_transf"/>
    <property type="match status" value="1"/>
</dbReference>
<keyword evidence="5" id="KW-1185">Reference proteome</keyword>
<dbReference type="InterPro" id="IPR048254">
    <property type="entry name" value="CDP_ALCOHOL_P_TRANSF_CS"/>
</dbReference>
<dbReference type="RefSeq" id="WP_379728607.1">
    <property type="nucleotide sequence ID" value="NZ_JBHRYJ010000003.1"/>
</dbReference>
<sequence length="205" mass="22229">MFDRHLLTSQRRVLQGPARWLSVRGVSADSITLCGFVFGLAASGLVAQRLYATALAFIILNRIFDGLDGAIARERGPTDRGAFMDIALDFFFYATVPFGFALADPAENALAASALLLAFVGTGSSFLAFSVIAAKRGVSSTSYPQKGIYYLGGLTEGGETFVAFAAMCLRPASFAAIAWVFTILALITTATRWWWGWRIFSERKL</sequence>
<accession>A0ABV7VK20</accession>
<feature type="transmembrane region" description="Helical" evidence="3">
    <location>
        <begin position="109"/>
        <end position="135"/>
    </location>
</feature>
<keyword evidence="3" id="KW-0812">Transmembrane</keyword>
<proteinExistence type="inferred from homology"/>
<comment type="caution">
    <text evidence="4">The sequence shown here is derived from an EMBL/GenBank/DDBJ whole genome shotgun (WGS) entry which is preliminary data.</text>
</comment>
<feature type="transmembrane region" description="Helical" evidence="3">
    <location>
        <begin position="21"/>
        <end position="44"/>
    </location>
</feature>
<name>A0ABV7VK20_9PROT</name>
<organism evidence="4 5">
    <name type="scientific">Ferrovibrio xuzhouensis</name>
    <dbReference type="NCBI Taxonomy" id="1576914"/>
    <lineage>
        <taxon>Bacteria</taxon>
        <taxon>Pseudomonadati</taxon>
        <taxon>Pseudomonadota</taxon>
        <taxon>Alphaproteobacteria</taxon>
        <taxon>Rhodospirillales</taxon>
        <taxon>Rhodospirillaceae</taxon>
        <taxon>Ferrovibrio</taxon>
    </lineage>
</organism>
<evidence type="ECO:0000313" key="5">
    <source>
        <dbReference type="Proteomes" id="UP001595711"/>
    </source>
</evidence>
<dbReference type="EC" id="2.7.8.-" evidence="4"/>
<keyword evidence="3" id="KW-0472">Membrane</keyword>
<feature type="transmembrane region" description="Helical" evidence="3">
    <location>
        <begin position="83"/>
        <end position="103"/>
    </location>
</feature>
<dbReference type="Gene3D" id="1.20.120.1760">
    <property type="match status" value="1"/>
</dbReference>
<feature type="transmembrane region" description="Helical" evidence="3">
    <location>
        <begin position="147"/>
        <end position="167"/>
    </location>
</feature>
<dbReference type="GO" id="GO:0016740">
    <property type="term" value="F:transferase activity"/>
    <property type="evidence" value="ECO:0007669"/>
    <property type="project" value="UniProtKB-KW"/>
</dbReference>
<evidence type="ECO:0000256" key="3">
    <source>
        <dbReference type="SAM" id="Phobius"/>
    </source>
</evidence>
<dbReference type="InterPro" id="IPR000462">
    <property type="entry name" value="CDP-OH_P_trans"/>
</dbReference>
<feature type="transmembrane region" description="Helical" evidence="3">
    <location>
        <begin position="173"/>
        <end position="195"/>
    </location>
</feature>
<dbReference type="InterPro" id="IPR043130">
    <property type="entry name" value="CDP-OH_PTrfase_TM_dom"/>
</dbReference>
<dbReference type="Proteomes" id="UP001595711">
    <property type="component" value="Unassembled WGS sequence"/>
</dbReference>
<keyword evidence="3" id="KW-1133">Transmembrane helix</keyword>
<dbReference type="PROSITE" id="PS00379">
    <property type="entry name" value="CDP_ALCOHOL_P_TRANSF"/>
    <property type="match status" value="1"/>
</dbReference>
<reference evidence="5" key="1">
    <citation type="journal article" date="2019" name="Int. J. Syst. Evol. Microbiol.">
        <title>The Global Catalogue of Microorganisms (GCM) 10K type strain sequencing project: providing services to taxonomists for standard genome sequencing and annotation.</title>
        <authorList>
            <consortium name="The Broad Institute Genomics Platform"/>
            <consortium name="The Broad Institute Genome Sequencing Center for Infectious Disease"/>
            <person name="Wu L."/>
            <person name="Ma J."/>
        </authorList>
    </citation>
    <scope>NUCLEOTIDE SEQUENCE [LARGE SCALE GENOMIC DNA]</scope>
    <source>
        <strain evidence="5">KCTC 42182</strain>
    </source>
</reference>
<protein>
    <submittedName>
        <fullName evidence="4">CDP-alcohol phosphatidyltransferase family protein</fullName>
        <ecNumber evidence="4">2.7.8.-</ecNumber>
    </submittedName>
</protein>
<evidence type="ECO:0000256" key="2">
    <source>
        <dbReference type="RuleBase" id="RU003750"/>
    </source>
</evidence>
<keyword evidence="1 2" id="KW-0808">Transferase</keyword>